<reference evidence="1 2" key="1">
    <citation type="submission" date="2017-10" db="EMBL/GenBank/DDBJ databases">
        <authorList>
            <person name="Banno H."/>
            <person name="Chua N.-H."/>
        </authorList>
    </citation>
    <scope>NUCLEOTIDE SEQUENCE [LARGE SCALE GENOMIC DNA]</scope>
    <source>
        <strain evidence="1">Vibrio tapetis CECT4600</strain>
    </source>
</reference>
<dbReference type="KEGG" id="vta:A3025"/>
<organism evidence="1 2">
    <name type="scientific">Vibrio tapetis subsp. tapetis</name>
    <dbReference type="NCBI Taxonomy" id="1671868"/>
    <lineage>
        <taxon>Bacteria</taxon>
        <taxon>Pseudomonadati</taxon>
        <taxon>Pseudomonadota</taxon>
        <taxon>Gammaproteobacteria</taxon>
        <taxon>Vibrionales</taxon>
        <taxon>Vibrionaceae</taxon>
        <taxon>Vibrio</taxon>
    </lineage>
</organism>
<dbReference type="Proteomes" id="UP000235828">
    <property type="component" value="Chromosome A"/>
</dbReference>
<sequence length="52" mass="5812">MRARHVTSTIKHYSVAWSMSVYFKIGGIEFSLLDYLALVEAFSQAKTLSLSG</sequence>
<evidence type="ECO:0000313" key="1">
    <source>
        <dbReference type="EMBL" id="SON50991.1"/>
    </source>
</evidence>
<gene>
    <name evidence="1" type="ORF">VTAP4600_A3025</name>
</gene>
<dbReference type="AlphaFoldDB" id="A0A2N8ZGF0"/>
<accession>A0A2N8ZGF0</accession>
<keyword evidence="2" id="KW-1185">Reference proteome</keyword>
<proteinExistence type="predicted"/>
<name>A0A2N8ZGF0_9VIBR</name>
<dbReference type="EMBL" id="LT960611">
    <property type="protein sequence ID" value="SON50991.1"/>
    <property type="molecule type" value="Genomic_DNA"/>
</dbReference>
<evidence type="ECO:0000313" key="2">
    <source>
        <dbReference type="Proteomes" id="UP000235828"/>
    </source>
</evidence>
<protein>
    <submittedName>
        <fullName evidence="1">Uncharacterized protein</fullName>
    </submittedName>
</protein>